<feature type="chain" id="PRO_5012633742" evidence="1">
    <location>
        <begin position="22"/>
        <end position="212"/>
    </location>
</feature>
<evidence type="ECO:0000313" key="2">
    <source>
        <dbReference type="EMBL" id="CRK88939.1"/>
    </source>
</evidence>
<keyword evidence="3" id="KW-1185">Reference proteome</keyword>
<dbReference type="EMBL" id="CVRI01000010">
    <property type="protein sequence ID" value="CRK88939.1"/>
    <property type="molecule type" value="Genomic_DNA"/>
</dbReference>
<dbReference type="Proteomes" id="UP000183832">
    <property type="component" value="Unassembled WGS sequence"/>
</dbReference>
<protein>
    <submittedName>
        <fullName evidence="2">CLUMA_CG002788, isoform A</fullName>
    </submittedName>
</protein>
<evidence type="ECO:0000313" key="3">
    <source>
        <dbReference type="Proteomes" id="UP000183832"/>
    </source>
</evidence>
<feature type="signal peptide" evidence="1">
    <location>
        <begin position="1"/>
        <end position="21"/>
    </location>
</feature>
<dbReference type="AlphaFoldDB" id="A0A1J1HLY5"/>
<sequence length="212" mass="24237">MNIISIFTFCYLLLTFTYSDSASVKVGLESKREKRTLQNNSTIIEVLFSTTTEQILTVDTTTKPTVPVSGDEGTEDQYEKVEEFLSITNMDEIGNENPPKNTSIEIVNRFEFYDELSGISAACVASFHYSTTFFLMMLSAEESQMEDEDKSKILIKYFPGHEINNKVSNKTENCLLFTIFKDITTTKVEAKRTSLYKLSEKVPWYALKVRNE</sequence>
<evidence type="ECO:0000256" key="1">
    <source>
        <dbReference type="SAM" id="SignalP"/>
    </source>
</evidence>
<reference evidence="2 3" key="1">
    <citation type="submission" date="2015-04" db="EMBL/GenBank/DDBJ databases">
        <authorList>
            <person name="Syromyatnikov M.Y."/>
            <person name="Popov V.N."/>
        </authorList>
    </citation>
    <scope>NUCLEOTIDE SEQUENCE [LARGE SCALE GENOMIC DNA]</scope>
</reference>
<keyword evidence="1" id="KW-0732">Signal</keyword>
<gene>
    <name evidence="2" type="ORF">CLUMA_CG002788</name>
</gene>
<organism evidence="2 3">
    <name type="scientific">Clunio marinus</name>
    <dbReference type="NCBI Taxonomy" id="568069"/>
    <lineage>
        <taxon>Eukaryota</taxon>
        <taxon>Metazoa</taxon>
        <taxon>Ecdysozoa</taxon>
        <taxon>Arthropoda</taxon>
        <taxon>Hexapoda</taxon>
        <taxon>Insecta</taxon>
        <taxon>Pterygota</taxon>
        <taxon>Neoptera</taxon>
        <taxon>Endopterygota</taxon>
        <taxon>Diptera</taxon>
        <taxon>Nematocera</taxon>
        <taxon>Chironomoidea</taxon>
        <taxon>Chironomidae</taxon>
        <taxon>Clunio</taxon>
    </lineage>
</organism>
<accession>A0A1J1HLY5</accession>
<name>A0A1J1HLY5_9DIPT</name>
<proteinExistence type="predicted"/>